<accession>A0ABD6D3Z5</accession>
<evidence type="ECO:0000313" key="3">
    <source>
        <dbReference type="Proteomes" id="UP001597075"/>
    </source>
</evidence>
<dbReference type="AlphaFoldDB" id="A0ABD6D3Z5"/>
<dbReference type="RefSeq" id="WP_424020085.1">
    <property type="nucleotide sequence ID" value="NZ_CP187151.1"/>
</dbReference>
<proteinExistence type="predicted"/>
<dbReference type="InterPro" id="IPR036388">
    <property type="entry name" value="WH-like_DNA-bd_sf"/>
</dbReference>
<gene>
    <name evidence="2" type="ORF">ACFSBJ_15275</name>
</gene>
<evidence type="ECO:0000313" key="2">
    <source>
        <dbReference type="EMBL" id="MFD1635091.1"/>
    </source>
</evidence>
<dbReference type="InterPro" id="IPR055768">
    <property type="entry name" value="DUF7344"/>
</dbReference>
<dbReference type="Gene3D" id="1.10.10.10">
    <property type="entry name" value="Winged helix-like DNA-binding domain superfamily/Winged helix DNA-binding domain"/>
    <property type="match status" value="1"/>
</dbReference>
<sequence length="117" mass="13754">MTVENNSEDAISLDSAFEILSHTYRRRILVVLVQHDSDIKFGIDHLIQASDRRDIELSLHHNHLPKLDQIELINWNREEDTISRGIRFEEIAPMLELLIEHREELPGRQRYSDENSG</sequence>
<keyword evidence="3" id="KW-1185">Reference proteome</keyword>
<protein>
    <submittedName>
        <fullName evidence="2">ArsR family transcriptional regulator</fullName>
    </submittedName>
</protein>
<dbReference type="Proteomes" id="UP001597075">
    <property type="component" value="Unassembled WGS sequence"/>
</dbReference>
<organism evidence="2 3">
    <name type="scientific">Haloplanus ruber</name>
    <dbReference type="NCBI Taxonomy" id="869892"/>
    <lineage>
        <taxon>Archaea</taxon>
        <taxon>Methanobacteriati</taxon>
        <taxon>Methanobacteriota</taxon>
        <taxon>Stenosarchaea group</taxon>
        <taxon>Halobacteria</taxon>
        <taxon>Halobacteriales</taxon>
        <taxon>Haloferacaceae</taxon>
        <taxon>Haloplanus</taxon>
    </lineage>
</organism>
<reference evidence="2 3" key="1">
    <citation type="journal article" date="2019" name="Int. J. Syst. Evol. Microbiol.">
        <title>The Global Catalogue of Microorganisms (GCM) 10K type strain sequencing project: providing services to taxonomists for standard genome sequencing and annotation.</title>
        <authorList>
            <consortium name="The Broad Institute Genomics Platform"/>
            <consortium name="The Broad Institute Genome Sequencing Center for Infectious Disease"/>
            <person name="Wu L."/>
            <person name="Ma J."/>
        </authorList>
    </citation>
    <scope>NUCLEOTIDE SEQUENCE [LARGE SCALE GENOMIC DNA]</scope>
    <source>
        <strain evidence="2 3">CGMCC 1.10594</strain>
    </source>
</reference>
<dbReference type="Pfam" id="PF24035">
    <property type="entry name" value="DUF7344"/>
    <property type="match status" value="1"/>
</dbReference>
<dbReference type="InterPro" id="IPR036390">
    <property type="entry name" value="WH_DNA-bd_sf"/>
</dbReference>
<comment type="caution">
    <text evidence="2">The sequence shown here is derived from an EMBL/GenBank/DDBJ whole genome shotgun (WGS) entry which is preliminary data.</text>
</comment>
<name>A0ABD6D3Z5_9EURY</name>
<dbReference type="EMBL" id="JBHUDL010000010">
    <property type="protein sequence ID" value="MFD1635091.1"/>
    <property type="molecule type" value="Genomic_DNA"/>
</dbReference>
<feature type="domain" description="DUF7344" evidence="1">
    <location>
        <begin position="49"/>
        <end position="82"/>
    </location>
</feature>
<dbReference type="SUPFAM" id="SSF46785">
    <property type="entry name" value="Winged helix' DNA-binding domain"/>
    <property type="match status" value="1"/>
</dbReference>
<evidence type="ECO:0000259" key="1">
    <source>
        <dbReference type="Pfam" id="PF24035"/>
    </source>
</evidence>